<reference evidence="3" key="1">
    <citation type="submission" date="2016-06" db="EMBL/GenBank/DDBJ databases">
        <authorList>
            <person name="Varghese N."/>
            <person name="Submissions Spin"/>
        </authorList>
    </citation>
    <scope>NUCLEOTIDE SEQUENCE [LARGE SCALE GENOMIC DNA]</scope>
    <source>
        <strain evidence="3">DSM 44875</strain>
    </source>
</reference>
<feature type="transmembrane region" description="Helical" evidence="1">
    <location>
        <begin position="6"/>
        <end position="25"/>
    </location>
</feature>
<proteinExistence type="predicted"/>
<feature type="transmembrane region" description="Helical" evidence="1">
    <location>
        <begin position="60"/>
        <end position="79"/>
    </location>
</feature>
<dbReference type="Proteomes" id="UP000198243">
    <property type="component" value="Chromosome I"/>
</dbReference>
<keyword evidence="1" id="KW-0472">Membrane</keyword>
<accession>A0A1C4VFM8</accession>
<protein>
    <submittedName>
        <fullName evidence="2">Uncharacterized protein</fullName>
    </submittedName>
</protein>
<keyword evidence="1" id="KW-1133">Transmembrane helix</keyword>
<dbReference type="AlphaFoldDB" id="A0A1C4VFM8"/>
<evidence type="ECO:0000313" key="3">
    <source>
        <dbReference type="Proteomes" id="UP000198243"/>
    </source>
</evidence>
<keyword evidence="3" id="KW-1185">Reference proteome</keyword>
<feature type="transmembrane region" description="Helical" evidence="1">
    <location>
        <begin position="37"/>
        <end position="54"/>
    </location>
</feature>
<keyword evidence="1" id="KW-0812">Transmembrane</keyword>
<evidence type="ECO:0000256" key="1">
    <source>
        <dbReference type="SAM" id="Phobius"/>
    </source>
</evidence>
<sequence>MPQVLVYLFGYFLLTIPAFLGLALIAQIGRSTRVRRAGELVLVTGVVALTPVVAHRALEVPALWLAVALLVVVLAVSVARQLRSRS</sequence>
<evidence type="ECO:0000313" key="2">
    <source>
        <dbReference type="EMBL" id="SCE82631.1"/>
    </source>
</evidence>
<dbReference type="EMBL" id="LT607412">
    <property type="protein sequence ID" value="SCE82631.1"/>
    <property type="molecule type" value="Genomic_DNA"/>
</dbReference>
<dbReference type="OrthoDB" id="3404073at2"/>
<name>A0A1C4VFM8_9ACTN</name>
<gene>
    <name evidence="2" type="ORF">GA0070607_2033</name>
</gene>
<organism evidence="2 3">
    <name type="scientific">Micromonospora coriariae</name>
    <dbReference type="NCBI Taxonomy" id="285665"/>
    <lineage>
        <taxon>Bacteria</taxon>
        <taxon>Bacillati</taxon>
        <taxon>Actinomycetota</taxon>
        <taxon>Actinomycetes</taxon>
        <taxon>Micromonosporales</taxon>
        <taxon>Micromonosporaceae</taxon>
        <taxon>Micromonospora</taxon>
    </lineage>
</organism>